<protein>
    <submittedName>
        <fullName evidence="4">Uncharacterized protein</fullName>
    </submittedName>
</protein>
<dbReference type="PANTHER" id="PTHR45690:SF19">
    <property type="entry name" value="NACHT, LRR AND PYD DOMAINS-CONTAINING PROTEIN 3"/>
    <property type="match status" value="1"/>
</dbReference>
<keyword evidence="3" id="KW-0677">Repeat</keyword>
<evidence type="ECO:0000313" key="4">
    <source>
        <dbReference type="EMBL" id="CAD5126914.1"/>
    </source>
</evidence>
<keyword evidence="5" id="KW-1185">Reference proteome</keyword>
<proteinExistence type="predicted"/>
<evidence type="ECO:0000313" key="5">
    <source>
        <dbReference type="Proteomes" id="UP000549394"/>
    </source>
</evidence>
<evidence type="ECO:0000256" key="1">
    <source>
        <dbReference type="ARBA" id="ARBA00004496"/>
    </source>
</evidence>
<comment type="caution">
    <text evidence="4">The sequence shown here is derived from an EMBL/GenBank/DDBJ whole genome shotgun (WGS) entry which is preliminary data.</text>
</comment>
<dbReference type="Proteomes" id="UP000549394">
    <property type="component" value="Unassembled WGS sequence"/>
</dbReference>
<dbReference type="SUPFAM" id="SSF52047">
    <property type="entry name" value="RNI-like"/>
    <property type="match status" value="1"/>
</dbReference>
<organism evidence="4 5">
    <name type="scientific">Dimorphilus gyrociliatus</name>
    <dbReference type="NCBI Taxonomy" id="2664684"/>
    <lineage>
        <taxon>Eukaryota</taxon>
        <taxon>Metazoa</taxon>
        <taxon>Spiralia</taxon>
        <taxon>Lophotrochozoa</taxon>
        <taxon>Annelida</taxon>
        <taxon>Polychaeta</taxon>
        <taxon>Polychaeta incertae sedis</taxon>
        <taxon>Dinophilidae</taxon>
        <taxon>Dimorphilus</taxon>
    </lineage>
</organism>
<dbReference type="PANTHER" id="PTHR45690">
    <property type="entry name" value="NACHT, LRR AND PYD DOMAINS-CONTAINING PROTEIN 12"/>
    <property type="match status" value="1"/>
</dbReference>
<reference evidence="4 5" key="1">
    <citation type="submission" date="2020-08" db="EMBL/GenBank/DDBJ databases">
        <authorList>
            <person name="Hejnol A."/>
        </authorList>
    </citation>
    <scope>NUCLEOTIDE SEQUENCE [LARGE SCALE GENOMIC DNA]</scope>
</reference>
<comment type="subcellular location">
    <subcellularLocation>
        <location evidence="1">Cytoplasm</location>
    </subcellularLocation>
</comment>
<dbReference type="InterPro" id="IPR006553">
    <property type="entry name" value="Leu-rich_rpt_Cys-con_subtyp"/>
</dbReference>
<dbReference type="InterPro" id="IPR032675">
    <property type="entry name" value="LRR_dom_sf"/>
</dbReference>
<dbReference type="SMART" id="SM00367">
    <property type="entry name" value="LRR_CC"/>
    <property type="match status" value="3"/>
</dbReference>
<dbReference type="Gene3D" id="3.80.10.10">
    <property type="entry name" value="Ribonuclease Inhibitor"/>
    <property type="match status" value="1"/>
</dbReference>
<evidence type="ECO:0000256" key="3">
    <source>
        <dbReference type="ARBA" id="ARBA00022737"/>
    </source>
</evidence>
<dbReference type="AlphaFoldDB" id="A0A7I8WFG2"/>
<sequence length="455" mass="50965">MGCGASSVKPCRHLYCLQCCQLLPGDKFDIICNLCSEEFELTEDQILNVKFSIPDESLEKISFVDKLCKDHKTILSTSIKLNIQFTTENFLGLCDRLNKGPSLLTSVKFKLCQIDENSWKTIGNTLEKFSSIENLDFSKNIGMGDGLIIICKSLITSSNNVKDLNLSMCMLSENHWIEIGKILENFHRLKNVDLSGNRGIGDNGVLNICEGLKSSSTCLRYLNLSDCNFIFLAQWELICALVGQLYYLEIVDLSYNTIQENVLIPICKGLQSSFNSLISINFSFCNFSSLESKVLGNFLMDMPKLQKVNLSANKHMGVGLALICNGLVESSNTLTTLSFVDCELNNEQCLNIAYALKKCHKIAFLNLSFNTNMGDGLESICEGLLVAKDTLQSILCYKCFLTDSQKKVLLCLLVLCPSMLCLDMRNEGDINDGSIIIETMFLRLEFTEKIKKHQR</sequence>
<evidence type="ECO:0000256" key="2">
    <source>
        <dbReference type="ARBA" id="ARBA00022490"/>
    </source>
</evidence>
<name>A0A7I8WFG2_9ANNE</name>
<dbReference type="OrthoDB" id="2013775at2759"/>
<dbReference type="InterPro" id="IPR050637">
    <property type="entry name" value="NLRP_innate_immun_reg"/>
</dbReference>
<dbReference type="EMBL" id="CAJFCJ010000103">
    <property type="protein sequence ID" value="CAD5126914.1"/>
    <property type="molecule type" value="Genomic_DNA"/>
</dbReference>
<gene>
    <name evidence="4" type="ORF">DGYR_LOCUS14131</name>
</gene>
<accession>A0A7I8WFG2</accession>
<keyword evidence="2" id="KW-0963">Cytoplasm</keyword>
<dbReference type="GO" id="GO:0005737">
    <property type="term" value="C:cytoplasm"/>
    <property type="evidence" value="ECO:0007669"/>
    <property type="project" value="UniProtKB-SubCell"/>
</dbReference>